<dbReference type="HOGENOM" id="CLU_661842_0_0_5"/>
<accession>A0A067Z413</accession>
<dbReference type="Pfam" id="PF09335">
    <property type="entry name" value="VTT_dom"/>
    <property type="match status" value="1"/>
</dbReference>
<evidence type="ECO:0000256" key="1">
    <source>
        <dbReference type="ARBA" id="ARBA00004651"/>
    </source>
</evidence>
<name>A0A067Z413_GLUOY</name>
<dbReference type="GO" id="GO:0005886">
    <property type="term" value="C:plasma membrane"/>
    <property type="evidence" value="ECO:0007669"/>
    <property type="project" value="UniProtKB-SubCell"/>
</dbReference>
<evidence type="ECO:0000256" key="6">
    <source>
        <dbReference type="SAM" id="Phobius"/>
    </source>
</evidence>
<feature type="transmembrane region" description="Helical" evidence="6">
    <location>
        <begin position="207"/>
        <end position="227"/>
    </location>
</feature>
<dbReference type="InterPro" id="IPR032816">
    <property type="entry name" value="VTT_dom"/>
</dbReference>
<evidence type="ECO:0000256" key="3">
    <source>
        <dbReference type="ARBA" id="ARBA00022692"/>
    </source>
</evidence>
<organism evidence="8 9">
    <name type="scientific">Gluconobacter oxydans DSM 3504</name>
    <dbReference type="NCBI Taxonomy" id="1288313"/>
    <lineage>
        <taxon>Bacteria</taxon>
        <taxon>Pseudomonadati</taxon>
        <taxon>Pseudomonadota</taxon>
        <taxon>Alphaproteobacteria</taxon>
        <taxon>Acetobacterales</taxon>
        <taxon>Acetobacteraceae</taxon>
        <taxon>Gluconobacter</taxon>
    </lineage>
</organism>
<keyword evidence="3 6" id="KW-0812">Transmembrane</keyword>
<dbReference type="AlphaFoldDB" id="A0A067Z413"/>
<dbReference type="Proteomes" id="UP000031656">
    <property type="component" value="Chromosome"/>
</dbReference>
<reference evidence="8 9" key="1">
    <citation type="journal article" date="2015" name="Appl. Microbiol. Biotechnol.">
        <title>The consequence of an additional NADH dehydrogenase paralog on the growth of Gluconobacter oxydans DSM3504.</title>
        <authorList>
            <person name="Kostner D."/>
            <person name="Luchterhand B."/>
            <person name="Junker A."/>
            <person name="Volland S."/>
            <person name="Daniel R."/>
            <person name="Buchs J."/>
            <person name="Liebl W."/>
            <person name="Ehrenreich A."/>
        </authorList>
    </citation>
    <scope>NUCLEOTIDE SEQUENCE [LARGE SCALE GENOMIC DNA]</scope>
    <source>
        <strain evidence="8">DSM 3504</strain>
    </source>
</reference>
<feature type="transmembrane region" description="Helical" evidence="6">
    <location>
        <begin position="329"/>
        <end position="349"/>
    </location>
</feature>
<dbReference type="PANTHER" id="PTHR42709">
    <property type="entry name" value="ALKALINE PHOSPHATASE LIKE PROTEIN"/>
    <property type="match status" value="1"/>
</dbReference>
<dbReference type="KEGG" id="goy:GLS_c11020"/>
<feature type="transmembrane region" description="Helical" evidence="6">
    <location>
        <begin position="248"/>
        <end position="267"/>
    </location>
</feature>
<feature type="transmembrane region" description="Helical" evidence="6">
    <location>
        <begin position="301"/>
        <end position="322"/>
    </location>
</feature>
<keyword evidence="5 6" id="KW-0472">Membrane</keyword>
<keyword evidence="2" id="KW-1003">Cell membrane</keyword>
<protein>
    <recommendedName>
        <fullName evidence="7">VTT domain-containing protein</fullName>
    </recommendedName>
</protein>
<proteinExistence type="predicted"/>
<sequence>MNEGCDGRAFAVGFAHAEHGIGNRVEGQVGVAVFGVFACLCPLCGGGTIAEPESAELAVAENDLRGAVLQTHVPGPAAIFVHPRADRISGRDQVADPAFGIAGGDDGAALFIRAAFEPDDPVSSRAQFGEGQGAAGHEFGRDPGRPVSGCGFGSAGGNCGGRRCRHFSSCLRCRSIVTGGLPFRHSLNGTRTLFHLSHFLDHMLVHYGYGVVGVIVMFESMGLPLPAESVIIAASLYAGSTHHLEIRWIALAAVLGAIMGDNIGYLIGHHFGYGILKKHGHKVGMTEERLMLGRYLFRKHGGIVVFLGRFIAVLRVFVALLAGANRMPWHSFLFFNAMGGICWAGGYAFVTYELGKQIEKISGPVGVVMAILGVSCLIGGLIFLKKNEKRLTDEALKEAEADEKRDEARADTKPS</sequence>
<keyword evidence="4 6" id="KW-1133">Transmembrane helix</keyword>
<comment type="subcellular location">
    <subcellularLocation>
        <location evidence="1">Cell membrane</location>
        <topology evidence="1">Multi-pass membrane protein</topology>
    </subcellularLocation>
</comment>
<evidence type="ECO:0000313" key="8">
    <source>
        <dbReference type="EMBL" id="AHK71009.1"/>
    </source>
</evidence>
<dbReference type="InterPro" id="IPR051311">
    <property type="entry name" value="DedA_domain"/>
</dbReference>
<evidence type="ECO:0000256" key="4">
    <source>
        <dbReference type="ARBA" id="ARBA00022989"/>
    </source>
</evidence>
<evidence type="ECO:0000256" key="5">
    <source>
        <dbReference type="ARBA" id="ARBA00023136"/>
    </source>
</evidence>
<feature type="transmembrane region" description="Helical" evidence="6">
    <location>
        <begin position="361"/>
        <end position="384"/>
    </location>
</feature>
<evidence type="ECO:0000256" key="2">
    <source>
        <dbReference type="ARBA" id="ARBA00022475"/>
    </source>
</evidence>
<evidence type="ECO:0000313" key="9">
    <source>
        <dbReference type="Proteomes" id="UP000031656"/>
    </source>
</evidence>
<dbReference type="PANTHER" id="PTHR42709:SF6">
    <property type="entry name" value="UNDECAPRENYL PHOSPHATE TRANSPORTER A"/>
    <property type="match status" value="1"/>
</dbReference>
<feature type="domain" description="VTT" evidence="7">
    <location>
        <begin position="226"/>
        <end position="352"/>
    </location>
</feature>
<gene>
    <name evidence="8" type="ORF">GLS_c11020</name>
</gene>
<dbReference type="EMBL" id="CP004373">
    <property type="protein sequence ID" value="AHK71009.1"/>
    <property type="molecule type" value="Genomic_DNA"/>
</dbReference>
<evidence type="ECO:0000259" key="7">
    <source>
        <dbReference type="Pfam" id="PF09335"/>
    </source>
</evidence>